<keyword evidence="1" id="KW-1133">Transmembrane helix</keyword>
<dbReference type="KEGG" id="aml:117803345"/>
<proteinExistence type="predicted"/>
<reference evidence="2" key="2">
    <citation type="submission" date="2025-08" db="UniProtKB">
        <authorList>
            <consortium name="Ensembl"/>
        </authorList>
    </citation>
    <scope>IDENTIFICATION</scope>
</reference>
<dbReference type="Proteomes" id="UP000008912">
    <property type="component" value="Unassembled WGS sequence"/>
</dbReference>
<dbReference type="PANTHER" id="PTHR10404">
    <property type="entry name" value="N-ACETYLATED-ALPHA-LINKED ACIDIC DIPEPTIDASE"/>
    <property type="match status" value="1"/>
</dbReference>
<keyword evidence="3" id="KW-1185">Reference proteome</keyword>
<name>A0A7N5KD24_AILME</name>
<feature type="transmembrane region" description="Helical" evidence="1">
    <location>
        <begin position="9"/>
        <end position="30"/>
    </location>
</feature>
<dbReference type="SUPFAM" id="SSF53187">
    <property type="entry name" value="Zn-dependent exopeptidases"/>
    <property type="match status" value="1"/>
</dbReference>
<dbReference type="InParanoid" id="A0A7N5KD24"/>
<accession>A0A7N5KD24</accession>
<protein>
    <submittedName>
        <fullName evidence="2">N-acetylated-alpha-linked acidic dipeptidase 2-like</fullName>
    </submittedName>
</protein>
<reference evidence="2" key="3">
    <citation type="submission" date="2025-09" db="UniProtKB">
        <authorList>
            <consortium name="Ensembl"/>
        </authorList>
    </citation>
    <scope>IDENTIFICATION</scope>
</reference>
<evidence type="ECO:0000313" key="2">
    <source>
        <dbReference type="Ensembl" id="ENSAMEP00000038031.1"/>
    </source>
</evidence>
<dbReference type="RefSeq" id="XP_034522015.1">
    <property type="nucleotide sequence ID" value="XM_034666124.1"/>
</dbReference>
<dbReference type="InterPro" id="IPR039373">
    <property type="entry name" value="Peptidase_M28B"/>
</dbReference>
<evidence type="ECO:0000313" key="3">
    <source>
        <dbReference type="Proteomes" id="UP000008912"/>
    </source>
</evidence>
<dbReference type="PANTHER" id="PTHR10404:SF38">
    <property type="entry name" value="N-ACETYLATED-ALPHA-LINKED ACIDIC DIPEPTIDASE 2"/>
    <property type="match status" value="1"/>
</dbReference>
<keyword evidence="1" id="KW-0472">Membrane</keyword>
<dbReference type="GeneID" id="117803345"/>
<organism evidence="2 3">
    <name type="scientific">Ailuropoda melanoleuca</name>
    <name type="common">Giant panda</name>
    <dbReference type="NCBI Taxonomy" id="9646"/>
    <lineage>
        <taxon>Eukaryota</taxon>
        <taxon>Metazoa</taxon>
        <taxon>Chordata</taxon>
        <taxon>Craniata</taxon>
        <taxon>Vertebrata</taxon>
        <taxon>Euteleostomi</taxon>
        <taxon>Mammalia</taxon>
        <taxon>Eutheria</taxon>
        <taxon>Laurasiatheria</taxon>
        <taxon>Carnivora</taxon>
        <taxon>Caniformia</taxon>
        <taxon>Ursidae</taxon>
        <taxon>Ailuropoda</taxon>
    </lineage>
</organism>
<dbReference type="Gene3D" id="3.40.630.10">
    <property type="entry name" value="Zn peptidases"/>
    <property type="match status" value="1"/>
</dbReference>
<evidence type="ECO:0000256" key="1">
    <source>
        <dbReference type="SAM" id="Phobius"/>
    </source>
</evidence>
<dbReference type="GO" id="GO:0004180">
    <property type="term" value="F:carboxypeptidase activity"/>
    <property type="evidence" value="ECO:0007669"/>
    <property type="project" value="TreeGrafter"/>
</dbReference>
<reference evidence="2 3" key="1">
    <citation type="journal article" date="2010" name="Nature">
        <title>The sequence and de novo assembly of the giant panda genome.</title>
        <authorList>
            <person name="Li R."/>
            <person name="Fan W."/>
            <person name="Tian G."/>
            <person name="Zhu H."/>
            <person name="He L."/>
            <person name="Cai J."/>
            <person name="Huang Q."/>
            <person name="Cai Q."/>
            <person name="Li B."/>
            <person name="Bai Y."/>
            <person name="Zhang Z."/>
            <person name="Zhang Y."/>
            <person name="Wang W."/>
            <person name="Li J."/>
            <person name="Wei F."/>
            <person name="Li H."/>
            <person name="Jian M."/>
            <person name="Li J."/>
            <person name="Zhang Z."/>
            <person name="Nielsen R."/>
            <person name="Li D."/>
            <person name="Gu W."/>
            <person name="Yang Z."/>
            <person name="Xuan Z."/>
            <person name="Ryder O.A."/>
            <person name="Leung F.C."/>
            <person name="Zhou Y."/>
            <person name="Cao J."/>
            <person name="Sun X."/>
            <person name="Fu Y."/>
            <person name="Fang X."/>
            <person name="Guo X."/>
            <person name="Wang B."/>
            <person name="Hou R."/>
            <person name="Shen F."/>
            <person name="Mu B."/>
            <person name="Ni P."/>
            <person name="Lin R."/>
            <person name="Qian W."/>
            <person name="Wang G."/>
            <person name="Yu C."/>
            <person name="Nie W."/>
            <person name="Wang J."/>
            <person name="Wu Z."/>
            <person name="Liang H."/>
            <person name="Min J."/>
            <person name="Wu Q."/>
            <person name="Cheng S."/>
            <person name="Ruan J."/>
            <person name="Wang M."/>
            <person name="Shi Z."/>
            <person name="Wen M."/>
            <person name="Liu B."/>
            <person name="Ren X."/>
            <person name="Zheng H."/>
            <person name="Dong D."/>
            <person name="Cook K."/>
            <person name="Shan G."/>
            <person name="Zhang H."/>
            <person name="Kosiol C."/>
            <person name="Xie X."/>
            <person name="Lu Z."/>
            <person name="Zheng H."/>
            <person name="Li Y."/>
            <person name="Steiner C.C."/>
            <person name="Lam T.T."/>
            <person name="Lin S."/>
            <person name="Zhang Q."/>
            <person name="Li G."/>
            <person name="Tian J."/>
            <person name="Gong T."/>
            <person name="Liu H."/>
            <person name="Zhang D."/>
            <person name="Fang L."/>
            <person name="Ye C."/>
            <person name="Zhang J."/>
            <person name="Hu W."/>
            <person name="Xu A."/>
            <person name="Ren Y."/>
            <person name="Zhang G."/>
            <person name="Bruford M.W."/>
            <person name="Li Q."/>
            <person name="Ma L."/>
            <person name="Guo Y."/>
            <person name="An N."/>
            <person name="Hu Y."/>
            <person name="Zheng Y."/>
            <person name="Shi Y."/>
            <person name="Li Z."/>
            <person name="Liu Q."/>
            <person name="Chen Y."/>
            <person name="Zhao J."/>
            <person name="Qu N."/>
            <person name="Zhao S."/>
            <person name="Tian F."/>
            <person name="Wang X."/>
            <person name="Wang H."/>
            <person name="Xu L."/>
            <person name="Liu X."/>
            <person name="Vinar T."/>
            <person name="Wang Y."/>
            <person name="Lam T.W."/>
            <person name="Yiu S.M."/>
            <person name="Liu S."/>
            <person name="Zhang H."/>
            <person name="Li D."/>
            <person name="Huang Y."/>
            <person name="Wang X."/>
            <person name="Yang G."/>
            <person name="Jiang Z."/>
            <person name="Wang J."/>
            <person name="Qin N."/>
            <person name="Li L."/>
            <person name="Li J."/>
            <person name="Bolund L."/>
            <person name="Kristiansen K."/>
            <person name="Wong G.K."/>
            <person name="Olson M."/>
            <person name="Zhang X."/>
            <person name="Li S."/>
            <person name="Yang H."/>
            <person name="Wang J."/>
            <person name="Wang J."/>
        </authorList>
    </citation>
    <scope>NUCLEOTIDE SEQUENCE [LARGE SCALE GENOMIC DNA]</scope>
</reference>
<sequence>MATSRGRLYLWMYLAAALASFLVGFMVGWFTKPLKETTTSLPYHQNKRWKLISEMKAENIKSFLRSFTKLPHLAGTEQNLLLAKKIQSQWKKFGLDSAKLVHYDVLLSYPNETNASYISIMDEHGIEVMWNCWYFLYLLTPVVYVNWDVGSSKNGNWLTVQWDSLFFRKVDKLETNYFSVYCVRHSAKS</sequence>
<dbReference type="GeneTree" id="ENSGT01030000234598"/>
<dbReference type="Ensembl" id="ENSAMET00000031529.1">
    <property type="protein sequence ID" value="ENSAMEP00000038031.1"/>
    <property type="gene ID" value="ENSAMEG00000023980.1"/>
</dbReference>
<dbReference type="OrthoDB" id="5841748at2759"/>
<gene>
    <name evidence="2" type="primary">LOC117803345</name>
</gene>
<keyword evidence="1" id="KW-0812">Transmembrane</keyword>
<dbReference type="AlphaFoldDB" id="A0A7N5KD24"/>